<sequence>MSTVDYSQMSDQELKEYFLAHRTDKNAFEAYIDRRHQKLHRPIISKEELNSLSVEQQEELINKRLQLKFGS</sequence>
<reference evidence="1" key="1">
    <citation type="submission" date="2019-11" db="EMBL/GenBank/DDBJ databases">
        <title>Genomic insights into an expanded diversity of filamentous marine cyanobacteria reveals the extraordinary biosynthetic potential of Moorea and Okeania.</title>
        <authorList>
            <person name="Ferreira Leao T."/>
            <person name="Wang M."/>
            <person name="Moss N."/>
            <person name="Da Silva R."/>
            <person name="Sanders J."/>
            <person name="Nurk S."/>
            <person name="Gurevich A."/>
            <person name="Humphrey G."/>
            <person name="Reher R."/>
            <person name="Zhu Q."/>
            <person name="Belda-Ferre P."/>
            <person name="Glukhov E."/>
            <person name="Rex R."/>
            <person name="Dorrestein P.C."/>
            <person name="Knight R."/>
            <person name="Pevzner P."/>
            <person name="Gerwick W.H."/>
            <person name="Gerwick L."/>
        </authorList>
    </citation>
    <scope>NUCLEOTIDE SEQUENCE</scope>
    <source>
        <strain evidence="1">SIO1C4</strain>
    </source>
</reference>
<dbReference type="EMBL" id="JAAHFQ010000100">
    <property type="protein sequence ID" value="NER27442.1"/>
    <property type="molecule type" value="Genomic_DNA"/>
</dbReference>
<dbReference type="AlphaFoldDB" id="A0A6B3NA13"/>
<evidence type="ECO:0000313" key="1">
    <source>
        <dbReference type="EMBL" id="NER27442.1"/>
    </source>
</evidence>
<protein>
    <submittedName>
        <fullName evidence="1">Uncharacterized protein</fullName>
    </submittedName>
</protein>
<comment type="caution">
    <text evidence="1">The sequence shown here is derived from an EMBL/GenBank/DDBJ whole genome shotgun (WGS) entry which is preliminary data.</text>
</comment>
<name>A0A6B3NA13_9CYAN</name>
<organism evidence="1">
    <name type="scientific">Symploca sp. SIO1C4</name>
    <dbReference type="NCBI Taxonomy" id="2607765"/>
    <lineage>
        <taxon>Bacteria</taxon>
        <taxon>Bacillati</taxon>
        <taxon>Cyanobacteriota</taxon>
        <taxon>Cyanophyceae</taxon>
        <taxon>Coleofasciculales</taxon>
        <taxon>Coleofasciculaceae</taxon>
        <taxon>Symploca</taxon>
    </lineage>
</organism>
<proteinExistence type="predicted"/>
<dbReference type="Pfam" id="PF21826">
    <property type="entry name" value="DUF6887"/>
    <property type="match status" value="1"/>
</dbReference>
<accession>A0A6B3NA13</accession>
<gene>
    <name evidence="1" type="ORF">F6J89_07345</name>
</gene>
<dbReference type="InterPro" id="IPR054053">
    <property type="entry name" value="DUF6887"/>
</dbReference>